<name>A0A4C1W4Y9_EUMVA</name>
<feature type="region of interest" description="Disordered" evidence="1">
    <location>
        <begin position="1"/>
        <end position="30"/>
    </location>
</feature>
<proteinExistence type="predicted"/>
<evidence type="ECO:0000256" key="1">
    <source>
        <dbReference type="SAM" id="MobiDB-lite"/>
    </source>
</evidence>
<sequence>MAAIHINKHPKSRQRGSTLATSSSLEGGDADQKDLRYRSLPLIKTLRMWKVKDALLRLHQKRLYQTKRRGIPTQPCTSMRSAHYWLTPFDNAAVVTAVATHLSVYSRHKVLQYRRCRLRVISDSEWNTSIWIVPKKPDASGKTKWRLCLGVFELRENAIQKILMANSSDKDDDLLLDEEDQRL</sequence>
<evidence type="ECO:0000313" key="3">
    <source>
        <dbReference type="Proteomes" id="UP000299102"/>
    </source>
</evidence>
<evidence type="ECO:0000313" key="2">
    <source>
        <dbReference type="EMBL" id="GBP46073.1"/>
    </source>
</evidence>
<organism evidence="2 3">
    <name type="scientific">Eumeta variegata</name>
    <name type="common">Bagworm moth</name>
    <name type="synonym">Eumeta japonica</name>
    <dbReference type="NCBI Taxonomy" id="151549"/>
    <lineage>
        <taxon>Eukaryota</taxon>
        <taxon>Metazoa</taxon>
        <taxon>Ecdysozoa</taxon>
        <taxon>Arthropoda</taxon>
        <taxon>Hexapoda</taxon>
        <taxon>Insecta</taxon>
        <taxon>Pterygota</taxon>
        <taxon>Neoptera</taxon>
        <taxon>Endopterygota</taxon>
        <taxon>Lepidoptera</taxon>
        <taxon>Glossata</taxon>
        <taxon>Ditrysia</taxon>
        <taxon>Tineoidea</taxon>
        <taxon>Psychidae</taxon>
        <taxon>Oiketicinae</taxon>
        <taxon>Eumeta</taxon>
    </lineage>
</organism>
<reference evidence="2 3" key="1">
    <citation type="journal article" date="2019" name="Commun. Biol.">
        <title>The bagworm genome reveals a unique fibroin gene that provides high tensile strength.</title>
        <authorList>
            <person name="Kono N."/>
            <person name="Nakamura H."/>
            <person name="Ohtoshi R."/>
            <person name="Tomita M."/>
            <person name="Numata K."/>
            <person name="Arakawa K."/>
        </authorList>
    </citation>
    <scope>NUCLEOTIDE SEQUENCE [LARGE SCALE GENOMIC DNA]</scope>
</reference>
<accession>A0A4C1W4Y9</accession>
<gene>
    <name evidence="2" type="ORF">EVAR_41426_1</name>
</gene>
<comment type="caution">
    <text evidence="2">The sequence shown here is derived from an EMBL/GenBank/DDBJ whole genome shotgun (WGS) entry which is preliminary data.</text>
</comment>
<dbReference type="AlphaFoldDB" id="A0A4C1W4Y9"/>
<keyword evidence="3" id="KW-1185">Reference proteome</keyword>
<dbReference type="Proteomes" id="UP000299102">
    <property type="component" value="Unassembled WGS sequence"/>
</dbReference>
<feature type="compositionally biased region" description="Polar residues" evidence="1">
    <location>
        <begin position="15"/>
        <end position="25"/>
    </location>
</feature>
<protein>
    <submittedName>
        <fullName evidence="2">Uncharacterized protein</fullName>
    </submittedName>
</protein>
<dbReference type="EMBL" id="BGZK01000476">
    <property type="protein sequence ID" value="GBP46073.1"/>
    <property type="molecule type" value="Genomic_DNA"/>
</dbReference>
<feature type="compositionally biased region" description="Basic residues" evidence="1">
    <location>
        <begin position="1"/>
        <end position="14"/>
    </location>
</feature>